<comment type="function">
    <text evidence="9">Catalyzes an amino-pyrimidine hydrolysis reaction at the C5' of the pyrimidine moiety of thiamine compounds, a reaction that is part of a thiamine salvage pathway.</text>
</comment>
<evidence type="ECO:0000313" key="11">
    <source>
        <dbReference type="EMBL" id="SFG98303.1"/>
    </source>
</evidence>
<dbReference type="InterPro" id="IPR050967">
    <property type="entry name" value="Thiamine_Salvage_TenA"/>
</dbReference>
<evidence type="ECO:0000256" key="4">
    <source>
        <dbReference type="ARBA" id="ARBA00011881"/>
    </source>
</evidence>
<comment type="pathway">
    <text evidence="2 9">Cofactor biosynthesis; thiamine diphosphate biosynthesis.</text>
</comment>
<dbReference type="InterPro" id="IPR016084">
    <property type="entry name" value="Haem_Oase-like_multi-hlx"/>
</dbReference>
<comment type="catalytic activity">
    <reaction evidence="8 9">
        <text>thiamine + H2O = 5-(2-hydroxyethyl)-4-methylthiazole + 4-amino-5-hydroxymethyl-2-methylpyrimidine + H(+)</text>
        <dbReference type="Rhea" id="RHEA:17509"/>
        <dbReference type="ChEBI" id="CHEBI:15377"/>
        <dbReference type="ChEBI" id="CHEBI:15378"/>
        <dbReference type="ChEBI" id="CHEBI:16892"/>
        <dbReference type="ChEBI" id="CHEBI:17957"/>
        <dbReference type="ChEBI" id="CHEBI:18385"/>
        <dbReference type="EC" id="3.5.99.2"/>
    </reaction>
</comment>
<dbReference type="GO" id="GO:0005829">
    <property type="term" value="C:cytosol"/>
    <property type="evidence" value="ECO:0007669"/>
    <property type="project" value="TreeGrafter"/>
</dbReference>
<organism evidence="11 12">
    <name type="scientific">Sporolactobacillus nakayamae</name>
    <dbReference type="NCBI Taxonomy" id="269670"/>
    <lineage>
        <taxon>Bacteria</taxon>
        <taxon>Bacillati</taxon>
        <taxon>Bacillota</taxon>
        <taxon>Bacilli</taxon>
        <taxon>Bacillales</taxon>
        <taxon>Sporolactobacillaceae</taxon>
        <taxon>Sporolactobacillus</taxon>
    </lineage>
</organism>
<dbReference type="STRING" id="269670.SAMN02982927_03476"/>
<evidence type="ECO:0000256" key="8">
    <source>
        <dbReference type="ARBA" id="ARBA00048337"/>
    </source>
</evidence>
<evidence type="ECO:0000259" key="10">
    <source>
        <dbReference type="Pfam" id="PF03070"/>
    </source>
</evidence>
<accession>A0A1I2WA85</accession>
<dbReference type="GO" id="GO:0009229">
    <property type="term" value="P:thiamine diphosphate biosynthetic process"/>
    <property type="evidence" value="ECO:0007669"/>
    <property type="project" value="UniProtKB-UniPathway"/>
</dbReference>
<dbReference type="Pfam" id="PF03070">
    <property type="entry name" value="TENA_THI-4"/>
    <property type="match status" value="1"/>
</dbReference>
<dbReference type="UniPathway" id="UPA00060"/>
<name>A0A1I2WA85_9BACL</name>
<evidence type="ECO:0000256" key="9">
    <source>
        <dbReference type="RuleBase" id="RU363093"/>
    </source>
</evidence>
<comment type="catalytic activity">
    <reaction evidence="1 9">
        <text>4-amino-5-aminomethyl-2-methylpyrimidine + H2O = 4-amino-5-hydroxymethyl-2-methylpyrimidine + NH4(+)</text>
        <dbReference type="Rhea" id="RHEA:31799"/>
        <dbReference type="ChEBI" id="CHEBI:15377"/>
        <dbReference type="ChEBI" id="CHEBI:16892"/>
        <dbReference type="ChEBI" id="CHEBI:28938"/>
        <dbReference type="ChEBI" id="CHEBI:63416"/>
        <dbReference type="EC" id="3.5.99.2"/>
    </reaction>
</comment>
<evidence type="ECO:0000256" key="7">
    <source>
        <dbReference type="ARBA" id="ARBA00022977"/>
    </source>
</evidence>
<evidence type="ECO:0000256" key="6">
    <source>
        <dbReference type="ARBA" id="ARBA00013647"/>
    </source>
</evidence>
<dbReference type="EC" id="3.5.99.2" evidence="5 9"/>
<keyword evidence="9" id="KW-0378">Hydrolase</keyword>
<dbReference type="GO" id="GO:0050334">
    <property type="term" value="F:thiaminase activity"/>
    <property type="evidence" value="ECO:0007669"/>
    <property type="project" value="UniProtKB-EC"/>
</dbReference>
<gene>
    <name evidence="11" type="ORF">SAMN02982927_03476</name>
</gene>
<reference evidence="12" key="1">
    <citation type="submission" date="2016-10" db="EMBL/GenBank/DDBJ databases">
        <authorList>
            <person name="Varghese N."/>
            <person name="Submissions S."/>
        </authorList>
    </citation>
    <scope>NUCLEOTIDE SEQUENCE [LARGE SCALE GENOMIC DNA]</scope>
    <source>
        <strain evidence="12">ATCC 700379</strain>
    </source>
</reference>
<dbReference type="Gene3D" id="1.20.910.10">
    <property type="entry name" value="Heme oxygenase-like"/>
    <property type="match status" value="1"/>
</dbReference>
<comment type="similarity">
    <text evidence="3 9">Belongs to the TenA family.</text>
</comment>
<keyword evidence="7 9" id="KW-0784">Thiamine biosynthesis</keyword>
<dbReference type="CDD" id="cd19364">
    <property type="entry name" value="TenA_C_BsTenA-like"/>
    <property type="match status" value="1"/>
</dbReference>
<dbReference type="InterPro" id="IPR027574">
    <property type="entry name" value="Thiaminase_II"/>
</dbReference>
<proteinExistence type="inferred from homology"/>
<evidence type="ECO:0000256" key="5">
    <source>
        <dbReference type="ARBA" id="ARBA00012684"/>
    </source>
</evidence>
<dbReference type="InterPro" id="IPR004305">
    <property type="entry name" value="Thiaminase-2/PQQC"/>
</dbReference>
<sequence length="236" mass="26975">MEGISQLARKQSDALWQKSFKHPFVQGIKHGTLGLDSFRHYIKQDAYYVREFAKLHGMAAAQTDDAAAVSKLLKIGNGLAEGELQLHQSVFQALGISDQEWEAFRPAPDAYAYISHLYHVVSRGKLGYTLAALMPCPWLYYEIGLQLKDAQPQAKIFQDWIAEYSSEDIEKNVLIERALWDEASKDASDAECHDMTHIFLQSSYYELRFWQMGATLSDWPEQEKGEDVHDFYSSID</sequence>
<keyword evidence="12" id="KW-1185">Reference proteome</keyword>
<dbReference type="NCBIfam" id="TIGR04306">
    <property type="entry name" value="salvage_TenA"/>
    <property type="match status" value="1"/>
</dbReference>
<dbReference type="SUPFAM" id="SSF48613">
    <property type="entry name" value="Heme oxygenase-like"/>
    <property type="match status" value="1"/>
</dbReference>
<evidence type="ECO:0000313" key="12">
    <source>
        <dbReference type="Proteomes" id="UP000198752"/>
    </source>
</evidence>
<dbReference type="Proteomes" id="UP000198752">
    <property type="component" value="Unassembled WGS sequence"/>
</dbReference>
<evidence type="ECO:0000256" key="2">
    <source>
        <dbReference type="ARBA" id="ARBA00004948"/>
    </source>
</evidence>
<comment type="subunit">
    <text evidence="4">Homotetramer.</text>
</comment>
<dbReference type="EMBL" id="FOOY01000038">
    <property type="protein sequence ID" value="SFG98303.1"/>
    <property type="molecule type" value="Genomic_DNA"/>
</dbReference>
<evidence type="ECO:0000256" key="3">
    <source>
        <dbReference type="ARBA" id="ARBA00010264"/>
    </source>
</evidence>
<dbReference type="PANTHER" id="PTHR43198:SF2">
    <property type="entry name" value="SI:CH1073-67J19.1-RELATED"/>
    <property type="match status" value="1"/>
</dbReference>
<dbReference type="AlphaFoldDB" id="A0A1I2WA85"/>
<feature type="domain" description="Thiaminase-2/PQQC" evidence="10">
    <location>
        <begin position="10"/>
        <end position="213"/>
    </location>
</feature>
<dbReference type="RefSeq" id="WP_177184853.1">
    <property type="nucleotide sequence ID" value="NZ_FOOY01000038.1"/>
</dbReference>
<dbReference type="PANTHER" id="PTHR43198">
    <property type="entry name" value="BIFUNCTIONAL TH2 PROTEIN"/>
    <property type="match status" value="1"/>
</dbReference>
<dbReference type="GO" id="GO:0009228">
    <property type="term" value="P:thiamine biosynthetic process"/>
    <property type="evidence" value="ECO:0007669"/>
    <property type="project" value="UniProtKB-KW"/>
</dbReference>
<protein>
    <recommendedName>
        <fullName evidence="6 9">Aminopyrimidine aminohydrolase</fullName>
        <ecNumber evidence="5 9">3.5.99.2</ecNumber>
    </recommendedName>
</protein>
<evidence type="ECO:0000256" key="1">
    <source>
        <dbReference type="ARBA" id="ARBA00001881"/>
    </source>
</evidence>